<evidence type="ECO:0000256" key="6">
    <source>
        <dbReference type="ARBA" id="ARBA00022448"/>
    </source>
</evidence>
<dbReference type="EMBL" id="BAABFL010000391">
    <property type="protein sequence ID" value="GAA4650375.1"/>
    <property type="molecule type" value="Genomic_DNA"/>
</dbReference>
<evidence type="ECO:0000256" key="3">
    <source>
        <dbReference type="ARBA" id="ARBA00005712"/>
    </source>
</evidence>
<dbReference type="InterPro" id="IPR036771">
    <property type="entry name" value="ATPsynth_dsu/esu_N"/>
</dbReference>
<keyword evidence="9 13" id="KW-0139">CF(1)</keyword>
<dbReference type="InterPro" id="IPR001469">
    <property type="entry name" value="ATP_synth_F1_dsu/esu"/>
</dbReference>
<evidence type="ECO:0000256" key="9">
    <source>
        <dbReference type="ARBA" id="ARBA00023196"/>
    </source>
</evidence>
<comment type="caution">
    <text evidence="17">The sequence shown here is derived from an EMBL/GenBank/DDBJ whole genome shotgun (WGS) entry which is preliminary data.</text>
</comment>
<dbReference type="Gene3D" id="1.20.5.440">
    <property type="entry name" value="ATP synthase delta/epsilon subunit, C-terminal domain"/>
    <property type="match status" value="1"/>
</dbReference>
<keyword evidence="10 13" id="KW-0066">ATP synthesis</keyword>
<evidence type="ECO:0000256" key="13">
    <source>
        <dbReference type="HAMAP-Rule" id="MF_00530"/>
    </source>
</evidence>
<dbReference type="Pfam" id="PF02823">
    <property type="entry name" value="ATP-synt_DE_N"/>
    <property type="match status" value="1"/>
</dbReference>
<dbReference type="SUPFAM" id="SSF51344">
    <property type="entry name" value="Epsilon subunit of F1F0-ATP synthase N-terminal domain"/>
    <property type="match status" value="1"/>
</dbReference>
<comment type="similarity">
    <text evidence="3 13 14">Belongs to the ATPase epsilon chain family.</text>
</comment>
<dbReference type="Pfam" id="PF00401">
    <property type="entry name" value="ATP-synt_DE"/>
    <property type="match status" value="1"/>
</dbReference>
<reference evidence="18" key="1">
    <citation type="journal article" date="2019" name="Int. J. Syst. Evol. Microbiol.">
        <title>The Global Catalogue of Microorganisms (GCM) 10K type strain sequencing project: providing services to taxonomists for standard genome sequencing and annotation.</title>
        <authorList>
            <consortium name="The Broad Institute Genomics Platform"/>
            <consortium name="The Broad Institute Genome Sequencing Center for Infectious Disease"/>
            <person name="Wu L."/>
            <person name="Ma J."/>
        </authorList>
    </citation>
    <scope>NUCLEOTIDE SEQUENCE [LARGE SCALE GENOMIC DNA]</scope>
    <source>
        <strain evidence="18">JCM 17805</strain>
    </source>
</reference>
<evidence type="ECO:0000256" key="12">
    <source>
        <dbReference type="ARBA" id="ARBA00031795"/>
    </source>
</evidence>
<keyword evidence="13" id="KW-0375">Hydrogen ion transport</keyword>
<dbReference type="PANTHER" id="PTHR13822">
    <property type="entry name" value="ATP SYNTHASE DELTA/EPSILON CHAIN"/>
    <property type="match status" value="1"/>
</dbReference>
<dbReference type="HAMAP" id="MF_00530">
    <property type="entry name" value="ATP_synth_epsil_bac"/>
    <property type="match status" value="1"/>
</dbReference>
<dbReference type="NCBIfam" id="TIGR01216">
    <property type="entry name" value="ATP_synt_epsi"/>
    <property type="match status" value="1"/>
</dbReference>
<dbReference type="PANTHER" id="PTHR13822:SF10">
    <property type="entry name" value="ATP SYNTHASE EPSILON CHAIN, CHLOROPLASTIC"/>
    <property type="match status" value="1"/>
</dbReference>
<dbReference type="CDD" id="cd12152">
    <property type="entry name" value="F1-ATPase_delta"/>
    <property type="match status" value="1"/>
</dbReference>
<evidence type="ECO:0000256" key="5">
    <source>
        <dbReference type="ARBA" id="ARBA00014480"/>
    </source>
</evidence>
<evidence type="ECO:0000313" key="17">
    <source>
        <dbReference type="EMBL" id="GAA4650375.1"/>
    </source>
</evidence>
<evidence type="ECO:0000256" key="10">
    <source>
        <dbReference type="ARBA" id="ARBA00023310"/>
    </source>
</evidence>
<dbReference type="Gene3D" id="2.60.15.10">
    <property type="entry name" value="F0F1 ATP synthase delta/epsilon subunit, N-terminal"/>
    <property type="match status" value="1"/>
</dbReference>
<dbReference type="InterPro" id="IPR020546">
    <property type="entry name" value="ATP_synth_F1_dsu/esu_N"/>
</dbReference>
<keyword evidence="13" id="KW-1003">Cell membrane</keyword>
<gene>
    <name evidence="13" type="primary">atpC</name>
    <name evidence="17" type="ORF">GCM10023116_26580</name>
</gene>
<dbReference type="RefSeq" id="WP_345196541.1">
    <property type="nucleotide sequence ID" value="NZ_BAABFL010000391.1"/>
</dbReference>
<comment type="subcellular location">
    <subcellularLocation>
        <location evidence="2 13">Cell membrane</location>
        <topology evidence="2 13">Peripheral membrane protein</topology>
    </subcellularLocation>
</comment>
<evidence type="ECO:0000256" key="14">
    <source>
        <dbReference type="RuleBase" id="RU003656"/>
    </source>
</evidence>
<dbReference type="NCBIfam" id="NF001847">
    <property type="entry name" value="PRK00571.1-4"/>
    <property type="match status" value="1"/>
</dbReference>
<evidence type="ECO:0000313" key="18">
    <source>
        <dbReference type="Proteomes" id="UP001500604"/>
    </source>
</evidence>
<organism evidence="17 18">
    <name type="scientific">Kistimonas scapharcae</name>
    <dbReference type="NCBI Taxonomy" id="1036133"/>
    <lineage>
        <taxon>Bacteria</taxon>
        <taxon>Pseudomonadati</taxon>
        <taxon>Pseudomonadota</taxon>
        <taxon>Gammaproteobacteria</taxon>
        <taxon>Oceanospirillales</taxon>
        <taxon>Endozoicomonadaceae</taxon>
        <taxon>Kistimonas</taxon>
    </lineage>
</organism>
<protein>
    <recommendedName>
        <fullName evidence="5 13">ATP synthase epsilon chain</fullName>
    </recommendedName>
    <alternativeName>
        <fullName evidence="12 13">ATP synthase F1 sector epsilon subunit</fullName>
    </alternativeName>
    <alternativeName>
        <fullName evidence="11 13">F-ATPase epsilon subunit</fullName>
    </alternativeName>
</protein>
<evidence type="ECO:0000256" key="11">
    <source>
        <dbReference type="ARBA" id="ARBA00030215"/>
    </source>
</evidence>
<evidence type="ECO:0000256" key="1">
    <source>
        <dbReference type="ARBA" id="ARBA00003543"/>
    </source>
</evidence>
<sequence length="142" mass="15126">MAITVHCDIVSAEEEIFSGLVEMIVATGSEGDLGISPGHAPLLTALKPGPIRVLKQDGEEEVYYISGGFLEVQPSQVKVLADTAMRAGDMDEAAALEAQKQAEQALANQQGEFDYSRAATQLAEAAAQLRTLQAIRKKLGKK</sequence>
<dbReference type="SUPFAM" id="SSF46604">
    <property type="entry name" value="Epsilon subunit of F1F0-ATP synthase C-terminal domain"/>
    <property type="match status" value="1"/>
</dbReference>
<evidence type="ECO:0000256" key="8">
    <source>
        <dbReference type="ARBA" id="ARBA00023136"/>
    </source>
</evidence>
<evidence type="ECO:0000256" key="4">
    <source>
        <dbReference type="ARBA" id="ARBA00011648"/>
    </source>
</evidence>
<dbReference type="Proteomes" id="UP001500604">
    <property type="component" value="Unassembled WGS sequence"/>
</dbReference>
<keyword evidence="7 13" id="KW-0406">Ion transport</keyword>
<comment type="function">
    <text evidence="1 13">Produces ATP from ADP in the presence of a proton gradient across the membrane.</text>
</comment>
<evidence type="ECO:0000259" key="15">
    <source>
        <dbReference type="Pfam" id="PF00401"/>
    </source>
</evidence>
<evidence type="ECO:0000256" key="2">
    <source>
        <dbReference type="ARBA" id="ARBA00004202"/>
    </source>
</evidence>
<keyword evidence="8 13" id="KW-0472">Membrane</keyword>
<proteinExistence type="inferred from homology"/>
<evidence type="ECO:0000256" key="7">
    <source>
        <dbReference type="ARBA" id="ARBA00023065"/>
    </source>
</evidence>
<feature type="domain" description="ATP synthase F1 complex delta/epsilon subunit N-terminal" evidence="16">
    <location>
        <begin position="6"/>
        <end position="84"/>
    </location>
</feature>
<evidence type="ECO:0000259" key="16">
    <source>
        <dbReference type="Pfam" id="PF02823"/>
    </source>
</evidence>
<keyword evidence="6 13" id="KW-0813">Transport</keyword>
<accession>A0ABP8V5L9</accession>
<comment type="subunit">
    <text evidence="4 13 14">F-type ATPases have 2 components, CF(1) - the catalytic core - and CF(0) - the membrane proton channel. CF(1) has five subunits: alpha(3), beta(3), gamma(1), delta(1), epsilon(1). CF(0) has three main subunits: a, b and c.</text>
</comment>
<feature type="domain" description="ATP synthase epsilon subunit C-terminal" evidence="15">
    <location>
        <begin position="89"/>
        <end position="132"/>
    </location>
</feature>
<keyword evidence="18" id="KW-1185">Reference proteome</keyword>
<dbReference type="InterPro" id="IPR036794">
    <property type="entry name" value="ATP_F1_dsu/esu_C_sf"/>
</dbReference>
<dbReference type="InterPro" id="IPR020547">
    <property type="entry name" value="ATP_synth_F1_esu_C"/>
</dbReference>
<name>A0ABP8V5L9_9GAMM</name>